<gene>
    <name evidence="1" type="ORF">SAMN05216203_0047</name>
</gene>
<keyword evidence="2" id="KW-1185">Reference proteome</keyword>
<dbReference type="RefSeq" id="WP_092008322.1">
    <property type="nucleotide sequence ID" value="NZ_FOYW01000001.1"/>
</dbReference>
<proteinExistence type="predicted"/>
<name>A0A1I6GG22_9GAMM</name>
<dbReference type="Proteomes" id="UP000198644">
    <property type="component" value="Unassembled WGS sequence"/>
</dbReference>
<evidence type="ECO:0008006" key="3">
    <source>
        <dbReference type="Google" id="ProtNLM"/>
    </source>
</evidence>
<organism evidence="1 2">
    <name type="scientific">Marinobacter daqiaonensis</name>
    <dbReference type="NCBI Taxonomy" id="650891"/>
    <lineage>
        <taxon>Bacteria</taxon>
        <taxon>Pseudomonadati</taxon>
        <taxon>Pseudomonadota</taxon>
        <taxon>Gammaproteobacteria</taxon>
        <taxon>Pseudomonadales</taxon>
        <taxon>Marinobacteraceae</taxon>
        <taxon>Marinobacter</taxon>
    </lineage>
</organism>
<reference evidence="1 2" key="1">
    <citation type="submission" date="2016-10" db="EMBL/GenBank/DDBJ databases">
        <authorList>
            <person name="de Groot N.N."/>
        </authorList>
    </citation>
    <scope>NUCLEOTIDE SEQUENCE [LARGE SCALE GENOMIC DNA]</scope>
    <source>
        <strain evidence="1 2">CGMCC 1.9167</strain>
    </source>
</reference>
<accession>A0A1I6GG22</accession>
<evidence type="ECO:0000313" key="2">
    <source>
        <dbReference type="Proteomes" id="UP000198644"/>
    </source>
</evidence>
<evidence type="ECO:0000313" key="1">
    <source>
        <dbReference type="EMBL" id="SFR41098.1"/>
    </source>
</evidence>
<dbReference type="STRING" id="650891.SAMN05216203_0047"/>
<dbReference type="InterPro" id="IPR023381">
    <property type="entry name" value="YP001051499.1-like_dom_sf"/>
</dbReference>
<dbReference type="EMBL" id="FOYW01000001">
    <property type="protein sequence ID" value="SFR41098.1"/>
    <property type="molecule type" value="Genomic_DNA"/>
</dbReference>
<dbReference type="InterPro" id="IPR007338">
    <property type="entry name" value="DUF416"/>
</dbReference>
<dbReference type="Pfam" id="PF04222">
    <property type="entry name" value="DUF416"/>
    <property type="match status" value="1"/>
</dbReference>
<dbReference type="AlphaFoldDB" id="A0A1I6GG22"/>
<sequence length="204" mass="22777">MNANQFLKAVEQLQGWRQTVFLLALAERAFPNYALFSEAIGTKAGGKMRQLADAGWEMFADRSGETVIPQMLAKLESLSPNVEEYDAYGVYPAFDFCQLLEEALLSRLNPGKHRATEASRVATGTVMNFIAFSEGEDLDESELVELLESHPLMKEDKIFQRDLVLALKRQRTPTDGFIQRVRTQAANDGLSNLGITLSDDEPET</sequence>
<dbReference type="OrthoDB" id="9204516at2"/>
<dbReference type="Gene3D" id="1.20.1590.10">
    <property type="entry name" value="YP_001051499.1 domain like"/>
    <property type="match status" value="1"/>
</dbReference>
<protein>
    <recommendedName>
        <fullName evidence="3">DUF416 domain-containing protein</fullName>
    </recommendedName>
</protein>